<dbReference type="RefSeq" id="WP_139087403.1">
    <property type="nucleotide sequence ID" value="NZ_VDFR01000079.1"/>
</dbReference>
<name>A0A5C4MJ23_9ACTN</name>
<protein>
    <submittedName>
        <fullName evidence="7">FAD-dependent oxidoreductase</fullName>
    </submittedName>
</protein>
<dbReference type="InterPro" id="IPR036188">
    <property type="entry name" value="FAD/NAD-bd_sf"/>
</dbReference>
<dbReference type="EMBL" id="VDFR01000154">
    <property type="protein sequence ID" value="TNC34621.1"/>
    <property type="molecule type" value="Genomic_DNA"/>
</dbReference>
<dbReference type="OrthoDB" id="9813348at2"/>
<keyword evidence="3" id="KW-0274">FAD</keyword>
<dbReference type="PANTHER" id="PTHR43400:SF10">
    <property type="entry name" value="3-OXOSTEROID 1-DEHYDROGENASE"/>
    <property type="match status" value="1"/>
</dbReference>
<dbReference type="InterPro" id="IPR003953">
    <property type="entry name" value="FAD-dep_OxRdtase_2_FAD-bd"/>
</dbReference>
<dbReference type="Proteomes" id="UP000306740">
    <property type="component" value="Unassembled WGS sequence"/>
</dbReference>
<dbReference type="Gene3D" id="3.90.700.10">
    <property type="entry name" value="Succinate dehydrogenase/fumarate reductase flavoprotein, catalytic domain"/>
    <property type="match status" value="1"/>
</dbReference>
<dbReference type="PANTHER" id="PTHR43400">
    <property type="entry name" value="FUMARATE REDUCTASE"/>
    <property type="match status" value="1"/>
</dbReference>
<proteinExistence type="predicted"/>
<evidence type="ECO:0000313" key="7">
    <source>
        <dbReference type="EMBL" id="TNC43665.1"/>
    </source>
</evidence>
<dbReference type="Pfam" id="PF00890">
    <property type="entry name" value="FAD_binding_2"/>
    <property type="match status" value="1"/>
</dbReference>
<dbReference type="AlphaFoldDB" id="A0A5C4MJ23"/>
<comment type="caution">
    <text evidence="7">The sequence shown here is derived from an EMBL/GenBank/DDBJ whole genome shotgun (WGS) entry which is preliminary data.</text>
</comment>
<dbReference type="GO" id="GO:0008202">
    <property type="term" value="P:steroid metabolic process"/>
    <property type="evidence" value="ECO:0007669"/>
    <property type="project" value="UniProtKB-ARBA"/>
</dbReference>
<evidence type="ECO:0000313" key="8">
    <source>
        <dbReference type="Proteomes" id="UP000306740"/>
    </source>
</evidence>
<keyword evidence="4" id="KW-0560">Oxidoreductase</keyword>
<evidence type="ECO:0000256" key="3">
    <source>
        <dbReference type="ARBA" id="ARBA00022827"/>
    </source>
</evidence>
<dbReference type="GO" id="GO:0033765">
    <property type="term" value="F:steroid dehydrogenase activity, acting on the CH-CH group of donors"/>
    <property type="evidence" value="ECO:0007669"/>
    <property type="project" value="UniProtKB-ARBA"/>
</dbReference>
<comment type="cofactor">
    <cofactor evidence="1">
        <name>FAD</name>
        <dbReference type="ChEBI" id="CHEBI:57692"/>
    </cofactor>
</comment>
<gene>
    <name evidence="7" type="ORF">FHE65_17650</name>
    <name evidence="6" type="ORF">FHE65_27715</name>
</gene>
<evidence type="ECO:0000259" key="5">
    <source>
        <dbReference type="Pfam" id="PF00890"/>
    </source>
</evidence>
<reference evidence="7 8" key="1">
    <citation type="submission" date="2019-05" db="EMBL/GenBank/DDBJ databases">
        <title>Mumia sp. nov., isolated from the intestinal contents of plateau pika (Ochotona curzoniae) in the Qinghai-Tibet plateau of China.</title>
        <authorList>
            <person name="Tian Z."/>
        </authorList>
    </citation>
    <scope>NUCLEOTIDE SEQUENCE [LARGE SCALE GENOMIC DNA]</scope>
    <source>
        <strain evidence="8">527</strain>
        <strain evidence="7">Z527</strain>
    </source>
</reference>
<dbReference type="Gene3D" id="3.50.50.60">
    <property type="entry name" value="FAD/NAD(P)-binding domain"/>
    <property type="match status" value="1"/>
</dbReference>
<sequence length="490" mass="51543">MSAATPEAYDVLVIGAGTAGIPTAVHAARAGARVLLVEKDARIGGTLHVTGGHLAAAGTRRQVERGIDDTPADHLADIRRISRGTARDDLVTIVAENAADTVEWLADHGFAFAAETPRIIYGHEPYETARTYYGKDEGLSILAVLSEVLDETAAAHDLTLWLGATVTELLTDDAGSVHGAVVHRRGRDVEVSASSVVLATGGYGADAELFEELEGAPLVSAAARTSTGDGLHLARAIGAAMQGAGTYLPTFGGLPDPRTPGRANWSDRQRLTSERAPYEIYVDRDGRRWVAEDEESIDEKERALARIPDQTFWTVFDDAALSRATGGVEQMVVGKEPDEVRAMMGQRPGLHSADSLEELATLAGIDPAGLAETVARYNDAVAAGHDADLGRTFLPSPIATAPFYAVRNHAITLVTFQGLDIDASFAVRDESGGEIAGLYAVGEVIGAGATCGNSFCSGMLVTPAMTFGRLLGERLGADARVRTATDRTAS</sequence>
<dbReference type="InterPro" id="IPR027477">
    <property type="entry name" value="Succ_DH/fumarate_Rdtase_cat_sf"/>
</dbReference>
<feature type="domain" description="FAD-dependent oxidoreductase 2 FAD-binding" evidence="5">
    <location>
        <begin position="10"/>
        <end position="457"/>
    </location>
</feature>
<dbReference type="PRINTS" id="PR00368">
    <property type="entry name" value="FADPNR"/>
</dbReference>
<evidence type="ECO:0000256" key="2">
    <source>
        <dbReference type="ARBA" id="ARBA00022630"/>
    </source>
</evidence>
<evidence type="ECO:0000256" key="1">
    <source>
        <dbReference type="ARBA" id="ARBA00001974"/>
    </source>
</evidence>
<organism evidence="7 8">
    <name type="scientific">Mumia zhuanghuii</name>
    <dbReference type="NCBI Taxonomy" id="2585211"/>
    <lineage>
        <taxon>Bacteria</taxon>
        <taxon>Bacillati</taxon>
        <taxon>Actinomycetota</taxon>
        <taxon>Actinomycetes</taxon>
        <taxon>Propionibacteriales</taxon>
        <taxon>Nocardioidaceae</taxon>
        <taxon>Mumia</taxon>
    </lineage>
</organism>
<dbReference type="SUPFAM" id="SSF56425">
    <property type="entry name" value="Succinate dehydrogenase/fumarate reductase flavoprotein, catalytic domain"/>
    <property type="match status" value="1"/>
</dbReference>
<dbReference type="SUPFAM" id="SSF51905">
    <property type="entry name" value="FAD/NAD(P)-binding domain"/>
    <property type="match status" value="1"/>
</dbReference>
<evidence type="ECO:0000256" key="4">
    <source>
        <dbReference type="ARBA" id="ARBA00023002"/>
    </source>
</evidence>
<dbReference type="InterPro" id="IPR050315">
    <property type="entry name" value="FAD-oxidoreductase_2"/>
</dbReference>
<dbReference type="EMBL" id="VDFR01000079">
    <property type="protein sequence ID" value="TNC43665.1"/>
    <property type="molecule type" value="Genomic_DNA"/>
</dbReference>
<accession>A0A5C4MJ23</accession>
<keyword evidence="2" id="KW-0285">Flavoprotein</keyword>
<evidence type="ECO:0000313" key="6">
    <source>
        <dbReference type="EMBL" id="TNC34621.1"/>
    </source>
</evidence>